<evidence type="ECO:0008006" key="3">
    <source>
        <dbReference type="Google" id="ProtNLM"/>
    </source>
</evidence>
<dbReference type="PROSITE" id="PS51257">
    <property type="entry name" value="PROKAR_LIPOPROTEIN"/>
    <property type="match status" value="1"/>
</dbReference>
<dbReference type="RefSeq" id="WP_125031661.1">
    <property type="nucleotide sequence ID" value="NZ_JAPXVP010000015.1"/>
</dbReference>
<proteinExistence type="predicted"/>
<name>A0A425XY28_9BACT</name>
<organism evidence="1 2">
    <name type="scientific">Ancylomarina euxinus</name>
    <dbReference type="NCBI Taxonomy" id="2283627"/>
    <lineage>
        <taxon>Bacteria</taxon>
        <taxon>Pseudomonadati</taxon>
        <taxon>Bacteroidota</taxon>
        <taxon>Bacteroidia</taxon>
        <taxon>Marinilabiliales</taxon>
        <taxon>Marinifilaceae</taxon>
        <taxon>Ancylomarina</taxon>
    </lineage>
</organism>
<keyword evidence="2" id="KW-1185">Reference proteome</keyword>
<evidence type="ECO:0000313" key="1">
    <source>
        <dbReference type="EMBL" id="RRG19654.1"/>
    </source>
</evidence>
<gene>
    <name evidence="1" type="ORF">DWB61_14775</name>
</gene>
<protein>
    <recommendedName>
        <fullName evidence="3">Lipoprotein</fullName>
    </recommendedName>
</protein>
<dbReference type="OrthoDB" id="1114736at2"/>
<sequence length="370" mass="42027">MKKIGFKSLGIFTVSALSLIMTSCGGSSGGGDIEIDFEQKDLVNKMWYSNPYLSKSYENDDAVIAYRFESGGMLKRQQYSGRRDENVGTWSLIDDVLEIVDNSVEGSTTQKWFIQSGSTTDFLKLNSSSGRREYTTSIEGFEDVTADAYIVNDLRLVDNVFKADYRVDYEVTGSNLEEVVAMQSLNKQEELIKSENYINDKIFVLSDEGLSRYLDGFEGAKKIRFYLRTKANEKFKLDEDLSEYKLEKLDYTKVKFVKPVGSTDVTVEWKALDGKDVFYIIEILSSKSNTVPVLFRSYLQPAESGADKSLEISQSIGAEIPLDVNKMNIGENYFIRISGLKYEDNIDPINSSNKRYNIQAKTVFTYKITW</sequence>
<accession>A0A425XY28</accession>
<dbReference type="Proteomes" id="UP000285794">
    <property type="component" value="Unassembled WGS sequence"/>
</dbReference>
<reference evidence="1 2" key="1">
    <citation type="submission" date="2018-07" db="EMBL/GenBank/DDBJ databases">
        <title>Draft genome sequence of Ancylomarina sp. M1P.</title>
        <authorList>
            <person name="Yadav S."/>
            <person name="Villanueva L."/>
            <person name="Damste J.S.S."/>
        </authorList>
    </citation>
    <scope>NUCLEOTIDE SEQUENCE [LARGE SCALE GENOMIC DNA]</scope>
    <source>
        <strain evidence="1 2">M1P</strain>
    </source>
</reference>
<dbReference type="EMBL" id="QQWG01000018">
    <property type="protein sequence ID" value="RRG19654.1"/>
    <property type="molecule type" value="Genomic_DNA"/>
</dbReference>
<comment type="caution">
    <text evidence="1">The sequence shown here is derived from an EMBL/GenBank/DDBJ whole genome shotgun (WGS) entry which is preliminary data.</text>
</comment>
<dbReference type="AlphaFoldDB" id="A0A425XY28"/>
<evidence type="ECO:0000313" key="2">
    <source>
        <dbReference type="Proteomes" id="UP000285794"/>
    </source>
</evidence>